<evidence type="ECO:0000256" key="2">
    <source>
        <dbReference type="SAM" id="MobiDB-lite"/>
    </source>
</evidence>
<protein>
    <submittedName>
        <fullName evidence="5">RND transporter</fullName>
    </submittedName>
</protein>
<dbReference type="Proteomes" id="UP000027647">
    <property type="component" value="Unassembled WGS sequence"/>
</dbReference>
<name>A0A074MBM8_ERYLO</name>
<dbReference type="eggNOG" id="COG0845">
    <property type="taxonomic scope" value="Bacteria"/>
</dbReference>
<proteinExistence type="predicted"/>
<evidence type="ECO:0000313" key="6">
    <source>
        <dbReference type="Proteomes" id="UP000027647"/>
    </source>
</evidence>
<keyword evidence="3" id="KW-0472">Membrane</keyword>
<keyword evidence="3" id="KW-0812">Transmembrane</keyword>
<comment type="caution">
    <text evidence="5">The sequence shown here is derived from an EMBL/GenBank/DDBJ whole genome shotgun (WGS) entry which is preliminary data.</text>
</comment>
<dbReference type="RefSeq" id="WP_034959603.1">
    <property type="nucleotide sequence ID" value="NZ_JMIW01000003.1"/>
</dbReference>
<evidence type="ECO:0000313" key="5">
    <source>
        <dbReference type="EMBL" id="KEO90135.1"/>
    </source>
</evidence>
<dbReference type="SUPFAM" id="SSF111369">
    <property type="entry name" value="HlyD-like secretion proteins"/>
    <property type="match status" value="1"/>
</dbReference>
<dbReference type="Gene3D" id="1.10.287.470">
    <property type="entry name" value="Helix hairpin bin"/>
    <property type="match status" value="1"/>
</dbReference>
<dbReference type="Gene3D" id="2.40.50.100">
    <property type="match status" value="1"/>
</dbReference>
<evidence type="ECO:0000256" key="3">
    <source>
        <dbReference type="SAM" id="Phobius"/>
    </source>
</evidence>
<evidence type="ECO:0000259" key="4">
    <source>
        <dbReference type="Pfam" id="PF25876"/>
    </source>
</evidence>
<accession>A0A074MBM8</accession>
<dbReference type="STRING" id="1044.EH31_08565"/>
<organism evidence="5 6">
    <name type="scientific">Erythrobacter longus</name>
    <dbReference type="NCBI Taxonomy" id="1044"/>
    <lineage>
        <taxon>Bacteria</taxon>
        <taxon>Pseudomonadati</taxon>
        <taxon>Pseudomonadota</taxon>
        <taxon>Alphaproteobacteria</taxon>
        <taxon>Sphingomonadales</taxon>
        <taxon>Erythrobacteraceae</taxon>
        <taxon>Erythrobacter/Porphyrobacter group</taxon>
        <taxon>Erythrobacter</taxon>
    </lineage>
</organism>
<sequence>MMLAHLERDRSKFTALDTVRRPRVFRAVLITLLIGIVITVLFLIYVPWVQTTAGRGVVTTLNPNERQQELNALVEGRIDEWFVEDGDRVKRGDPIVRIADIDRNLVDRLEAERAQVEVQLQSAKNALATAQIDLRRMRELFEAGLTARRDYEQAQIRVEEMRGRVAEAQGSLARSETNLARQSEQLVTAPRDGFIQSINAGDAATFVRAGQVLATFVPEAQTRVVEVFVDGRDVSLIQSGEEARIEFEGWPAVQFSGWPSVAIGTFPGIVASVDQVAQPDGRFRVLIAEDPKAEQKWPEERYARFGTLVRAWILLETVPVGFEIWRQLNNFPPELPSSATTSGQSSASLISANGTGA</sequence>
<keyword evidence="3" id="KW-1133">Transmembrane helix</keyword>
<feature type="compositionally biased region" description="Low complexity" evidence="2">
    <location>
        <begin position="337"/>
        <end position="348"/>
    </location>
</feature>
<dbReference type="OrthoDB" id="9760528at2"/>
<dbReference type="InterPro" id="IPR050739">
    <property type="entry name" value="MFP"/>
</dbReference>
<feature type="region of interest" description="Disordered" evidence="2">
    <location>
        <begin position="335"/>
        <end position="357"/>
    </location>
</feature>
<keyword evidence="6" id="KW-1185">Reference proteome</keyword>
<dbReference type="PANTHER" id="PTHR30386:SF27">
    <property type="entry name" value="MEMBRANE FUSION PROTEIN (MFP) FAMILY PROTEIN"/>
    <property type="match status" value="1"/>
</dbReference>
<gene>
    <name evidence="5" type="ORF">EH31_08565</name>
</gene>
<feature type="coiled-coil region" evidence="1">
    <location>
        <begin position="106"/>
        <end position="185"/>
    </location>
</feature>
<dbReference type="InterPro" id="IPR058624">
    <property type="entry name" value="MdtA-like_HH"/>
</dbReference>
<reference evidence="5 6" key="1">
    <citation type="submission" date="2014-04" db="EMBL/GenBank/DDBJ databases">
        <title>A comprehensive comparison of genomes of Erythrobacter spp. strains.</title>
        <authorList>
            <person name="Zheng Q."/>
        </authorList>
    </citation>
    <scope>NUCLEOTIDE SEQUENCE [LARGE SCALE GENOMIC DNA]</scope>
    <source>
        <strain evidence="5 6">DSM 6997</strain>
    </source>
</reference>
<dbReference type="Pfam" id="PF25876">
    <property type="entry name" value="HH_MFP_RND"/>
    <property type="match status" value="1"/>
</dbReference>
<feature type="transmembrane region" description="Helical" evidence="3">
    <location>
        <begin position="27"/>
        <end position="48"/>
    </location>
</feature>
<dbReference type="AlphaFoldDB" id="A0A074MBM8"/>
<evidence type="ECO:0000256" key="1">
    <source>
        <dbReference type="SAM" id="Coils"/>
    </source>
</evidence>
<feature type="domain" description="Multidrug resistance protein MdtA-like alpha-helical hairpin" evidence="4">
    <location>
        <begin position="114"/>
        <end position="180"/>
    </location>
</feature>
<dbReference type="PANTHER" id="PTHR30386">
    <property type="entry name" value="MEMBRANE FUSION SUBUNIT OF EMRAB-TOLC MULTIDRUG EFFLUX PUMP"/>
    <property type="match status" value="1"/>
</dbReference>
<keyword evidence="1" id="KW-0175">Coiled coil</keyword>
<dbReference type="EMBL" id="JMIW01000003">
    <property type="protein sequence ID" value="KEO90135.1"/>
    <property type="molecule type" value="Genomic_DNA"/>
</dbReference>